<dbReference type="InterPro" id="IPR047057">
    <property type="entry name" value="MerR_fam"/>
</dbReference>
<sequence length="286" mass="33021">MRIIKKLHYQKASIKTPDFYFDLPLKVKEGDDIIETYKTSEVAKIIGIHPNTVRLYEDLKLIPKPDRLPNGYRVFNKLHIDHLKLARTALQVEVLQNGLRKQAVTIIKVAALKEYSKAIELTEKYIESIQYEKNQAEEAISIVTEILSDNDQQDSPTQLTRKEAAEYLNITMDTLRNWELNGLITIKRKSNSYRVYKDSDIKILKIIRVLRCANYSLNSILRLLKELSQGKKVDIKEVINTPKIEEDIVSICDKLLTSLQAAEVNAKAIHGQLKELQIEYFKNPPF</sequence>
<dbReference type="GO" id="GO:0003677">
    <property type="term" value="F:DNA binding"/>
    <property type="evidence" value="ECO:0007669"/>
    <property type="project" value="UniProtKB-KW"/>
</dbReference>
<gene>
    <name evidence="5" type="ORF">J2Z44_003776</name>
</gene>
<proteinExistence type="predicted"/>
<evidence type="ECO:0000259" key="4">
    <source>
        <dbReference type="PROSITE" id="PS50937"/>
    </source>
</evidence>
<keyword evidence="1" id="KW-0805">Transcription regulation</keyword>
<feature type="domain" description="HTH merR-type" evidence="4">
    <location>
        <begin position="158"/>
        <end position="226"/>
    </location>
</feature>
<evidence type="ECO:0000313" key="6">
    <source>
        <dbReference type="Proteomes" id="UP001519308"/>
    </source>
</evidence>
<dbReference type="Gene3D" id="1.10.1660.10">
    <property type="match status" value="2"/>
</dbReference>
<reference evidence="5 6" key="1">
    <citation type="submission" date="2021-03" db="EMBL/GenBank/DDBJ databases">
        <title>Genomic Encyclopedia of Type Strains, Phase IV (KMG-IV): sequencing the most valuable type-strain genomes for metagenomic binning, comparative biology and taxonomic classification.</title>
        <authorList>
            <person name="Goeker M."/>
        </authorList>
    </citation>
    <scope>NUCLEOTIDE SEQUENCE [LARGE SCALE GENOMIC DNA]</scope>
    <source>
        <strain evidence="5 6">DSM 28650</strain>
    </source>
</reference>
<dbReference type="PANTHER" id="PTHR30204:SF94">
    <property type="entry name" value="HEAVY METAL-DEPENDENT TRANSCRIPTIONAL REGULATOR HI_0293-RELATED"/>
    <property type="match status" value="1"/>
</dbReference>
<dbReference type="EMBL" id="JAGGLL010000042">
    <property type="protein sequence ID" value="MBP2023931.1"/>
    <property type="molecule type" value="Genomic_DNA"/>
</dbReference>
<keyword evidence="3" id="KW-0804">Transcription</keyword>
<comment type="caution">
    <text evidence="5">The sequence shown here is derived from an EMBL/GenBank/DDBJ whole genome shotgun (WGS) entry which is preliminary data.</text>
</comment>
<evidence type="ECO:0000256" key="1">
    <source>
        <dbReference type="ARBA" id="ARBA00023015"/>
    </source>
</evidence>
<evidence type="ECO:0000256" key="3">
    <source>
        <dbReference type="ARBA" id="ARBA00023163"/>
    </source>
</evidence>
<accession>A0ABS4K9J2</accession>
<dbReference type="InterPro" id="IPR000551">
    <property type="entry name" value="MerR-type_HTH_dom"/>
</dbReference>
<dbReference type="PROSITE" id="PS50937">
    <property type="entry name" value="HTH_MERR_2"/>
    <property type="match status" value="2"/>
</dbReference>
<dbReference type="PANTHER" id="PTHR30204">
    <property type="entry name" value="REDOX-CYCLING DRUG-SENSING TRANSCRIPTIONAL ACTIVATOR SOXR"/>
    <property type="match status" value="1"/>
</dbReference>
<organism evidence="5 6">
    <name type="scientific">Clostridium punense</name>
    <dbReference type="NCBI Taxonomy" id="1054297"/>
    <lineage>
        <taxon>Bacteria</taxon>
        <taxon>Bacillati</taxon>
        <taxon>Bacillota</taxon>
        <taxon>Clostridia</taxon>
        <taxon>Eubacteriales</taxon>
        <taxon>Clostridiaceae</taxon>
        <taxon>Clostridium</taxon>
    </lineage>
</organism>
<evidence type="ECO:0000256" key="2">
    <source>
        <dbReference type="ARBA" id="ARBA00023125"/>
    </source>
</evidence>
<dbReference type="InterPro" id="IPR009061">
    <property type="entry name" value="DNA-bd_dom_put_sf"/>
</dbReference>
<dbReference type="Pfam" id="PF00376">
    <property type="entry name" value="MerR"/>
    <property type="match status" value="1"/>
</dbReference>
<keyword evidence="6" id="KW-1185">Reference proteome</keyword>
<name>A0ABS4K9J2_9CLOT</name>
<dbReference type="CDD" id="cd00592">
    <property type="entry name" value="HTH_MerR-like"/>
    <property type="match status" value="1"/>
</dbReference>
<dbReference type="Proteomes" id="UP001519308">
    <property type="component" value="Unassembled WGS sequence"/>
</dbReference>
<dbReference type="SUPFAM" id="SSF46955">
    <property type="entry name" value="Putative DNA-binding domain"/>
    <property type="match status" value="2"/>
</dbReference>
<dbReference type="SMART" id="SM00422">
    <property type="entry name" value="HTH_MERR"/>
    <property type="match status" value="2"/>
</dbReference>
<evidence type="ECO:0000313" key="5">
    <source>
        <dbReference type="EMBL" id="MBP2023931.1"/>
    </source>
</evidence>
<keyword evidence="2 5" id="KW-0238">DNA-binding</keyword>
<dbReference type="Pfam" id="PF13411">
    <property type="entry name" value="MerR_1"/>
    <property type="match status" value="1"/>
</dbReference>
<feature type="domain" description="HTH merR-type" evidence="4">
    <location>
        <begin position="36"/>
        <end position="93"/>
    </location>
</feature>
<protein>
    <submittedName>
        <fullName evidence="5">DNA-binding transcriptional MerR regulator</fullName>
    </submittedName>
</protein>